<dbReference type="Pfam" id="PF00642">
    <property type="entry name" value="zf-CCCH"/>
    <property type="match status" value="3"/>
</dbReference>
<feature type="zinc finger region" description="C3H1-type" evidence="5">
    <location>
        <begin position="122"/>
        <end position="150"/>
    </location>
</feature>
<evidence type="ECO:0000256" key="6">
    <source>
        <dbReference type="SAM" id="MobiDB-lite"/>
    </source>
</evidence>
<feature type="compositionally biased region" description="Basic and acidic residues" evidence="6">
    <location>
        <begin position="270"/>
        <end position="281"/>
    </location>
</feature>
<feature type="region of interest" description="Disordered" evidence="6">
    <location>
        <begin position="1"/>
        <end position="24"/>
    </location>
</feature>
<dbReference type="EMBL" id="JAKOGI010000479">
    <property type="protein sequence ID" value="KAJ8434415.1"/>
    <property type="molecule type" value="Genomic_DNA"/>
</dbReference>
<name>A0A9Q1QB38_9CARY</name>
<dbReference type="GO" id="GO:0003729">
    <property type="term" value="F:mRNA binding"/>
    <property type="evidence" value="ECO:0007669"/>
    <property type="project" value="UniProtKB-ARBA"/>
</dbReference>
<keyword evidence="4" id="KW-0238">DNA-binding</keyword>
<evidence type="ECO:0000313" key="8">
    <source>
        <dbReference type="EMBL" id="KAJ8434415.1"/>
    </source>
</evidence>
<evidence type="ECO:0000256" key="5">
    <source>
        <dbReference type="PROSITE-ProRule" id="PRU00723"/>
    </source>
</evidence>
<proteinExistence type="predicted"/>
<keyword evidence="9" id="KW-1185">Reference proteome</keyword>
<keyword evidence="2 5" id="KW-0863">Zinc-finger</keyword>
<dbReference type="InterPro" id="IPR036855">
    <property type="entry name" value="Znf_CCCH_sf"/>
</dbReference>
<dbReference type="Proteomes" id="UP001153076">
    <property type="component" value="Unassembled WGS sequence"/>
</dbReference>
<feature type="domain" description="C3H1-type" evidence="7">
    <location>
        <begin position="44"/>
        <end position="72"/>
    </location>
</feature>
<feature type="zinc finger region" description="C3H1-type" evidence="5">
    <location>
        <begin position="278"/>
        <end position="306"/>
    </location>
</feature>
<dbReference type="InterPro" id="IPR050974">
    <property type="entry name" value="Plant_ZF_CCCH"/>
</dbReference>
<evidence type="ECO:0000256" key="2">
    <source>
        <dbReference type="ARBA" id="ARBA00022771"/>
    </source>
</evidence>
<dbReference type="SUPFAM" id="SSF90229">
    <property type="entry name" value="CCCH zinc finger"/>
    <property type="match status" value="3"/>
</dbReference>
<dbReference type="AlphaFoldDB" id="A0A9Q1QB38"/>
<feature type="region of interest" description="Disordered" evidence="6">
    <location>
        <begin position="251"/>
        <end position="281"/>
    </location>
</feature>
<dbReference type="GO" id="GO:0003677">
    <property type="term" value="F:DNA binding"/>
    <property type="evidence" value="ECO:0007669"/>
    <property type="project" value="UniProtKB-KW"/>
</dbReference>
<accession>A0A9Q1QB38</accession>
<dbReference type="InterPro" id="IPR000571">
    <property type="entry name" value="Znf_CCCH"/>
</dbReference>
<protein>
    <recommendedName>
        <fullName evidence="7">C3H1-type domain-containing protein</fullName>
    </recommendedName>
</protein>
<keyword evidence="3 5" id="KW-0862">Zinc</keyword>
<dbReference type="OrthoDB" id="411372at2759"/>
<reference evidence="8" key="1">
    <citation type="submission" date="2022-04" db="EMBL/GenBank/DDBJ databases">
        <title>Carnegiea gigantea Genome sequencing and assembly v2.</title>
        <authorList>
            <person name="Copetti D."/>
            <person name="Sanderson M.J."/>
            <person name="Burquez A."/>
            <person name="Wojciechowski M.F."/>
        </authorList>
    </citation>
    <scope>NUCLEOTIDE SEQUENCE</scope>
    <source>
        <strain evidence="8">SGP5-SGP5p</strain>
        <tissue evidence="8">Aerial part</tissue>
    </source>
</reference>
<keyword evidence="1 5" id="KW-0479">Metal-binding</keyword>
<comment type="caution">
    <text evidence="8">The sequence shown here is derived from an EMBL/GenBank/DDBJ whole genome shotgun (WGS) entry which is preliminary data.</text>
</comment>
<evidence type="ECO:0000313" key="9">
    <source>
        <dbReference type="Proteomes" id="UP001153076"/>
    </source>
</evidence>
<evidence type="ECO:0000256" key="4">
    <source>
        <dbReference type="ARBA" id="ARBA00023125"/>
    </source>
</evidence>
<dbReference type="PROSITE" id="PS50103">
    <property type="entry name" value="ZF_C3H1"/>
    <property type="match status" value="3"/>
</dbReference>
<evidence type="ECO:0000259" key="7">
    <source>
        <dbReference type="PROSITE" id="PS50103"/>
    </source>
</evidence>
<feature type="zinc finger region" description="C3H1-type" evidence="5">
    <location>
        <begin position="44"/>
        <end position="72"/>
    </location>
</feature>
<dbReference type="GO" id="GO:0008270">
    <property type="term" value="F:zinc ion binding"/>
    <property type="evidence" value="ECO:0007669"/>
    <property type="project" value="UniProtKB-KW"/>
</dbReference>
<organism evidence="8 9">
    <name type="scientific">Carnegiea gigantea</name>
    <dbReference type="NCBI Taxonomy" id="171969"/>
    <lineage>
        <taxon>Eukaryota</taxon>
        <taxon>Viridiplantae</taxon>
        <taxon>Streptophyta</taxon>
        <taxon>Embryophyta</taxon>
        <taxon>Tracheophyta</taxon>
        <taxon>Spermatophyta</taxon>
        <taxon>Magnoliopsida</taxon>
        <taxon>eudicotyledons</taxon>
        <taxon>Gunneridae</taxon>
        <taxon>Pentapetalae</taxon>
        <taxon>Caryophyllales</taxon>
        <taxon>Cactineae</taxon>
        <taxon>Cactaceae</taxon>
        <taxon>Cactoideae</taxon>
        <taxon>Echinocereeae</taxon>
        <taxon>Carnegiea</taxon>
    </lineage>
</organism>
<dbReference type="PANTHER" id="PTHR12506">
    <property type="entry name" value="PROTEIN PHOSPHATASE RELATED"/>
    <property type="match status" value="1"/>
</dbReference>
<feature type="domain" description="C3H1-type" evidence="7">
    <location>
        <begin position="278"/>
        <end position="306"/>
    </location>
</feature>
<gene>
    <name evidence="8" type="ORF">Cgig2_002617</name>
</gene>
<dbReference type="Gene3D" id="4.10.1000.10">
    <property type="entry name" value="Zinc finger, CCCH-type"/>
    <property type="match status" value="2"/>
</dbReference>
<sequence length="359" mass="38487">MELYGRNSGRDGSESDPPPEWGETGLEESMWRLNLSGQESYPERPGVSDCMYYMRTGLCGFGSRCRYNHPRDRAAAVVAARLVGGEYPERPGEPACQLLLCLQLMPAQHLKSGVCCMSSNLEQGEKECSYYLKTGQCKFGITCKFHHPQPAGMSMPAPAPLFYPTVQSPSVPVPEQAAGSSSGYRATRPPLVPGSYVPGTYGPLLLSPGVVPMPSWSSYSGPLSPLSPGAQPAAGAGSVYGVTPLSPAAPGAAGSYPHLPSSAGQSSAGTKDHKFPERPGEPECQYYMRTGNCKFGASCRYHHPPERAASTPAPILGPLGLPLRPVSLPFLSLFLCYFTLVRRFMCSLMHVSCLILAYL</sequence>
<dbReference type="PANTHER" id="PTHR12506:SF43">
    <property type="entry name" value="ZINC FINGER CCCH DOMAIN-CONTAINING PROTEIN 32"/>
    <property type="match status" value="1"/>
</dbReference>
<dbReference type="SMART" id="SM00356">
    <property type="entry name" value="ZnF_C3H1"/>
    <property type="match status" value="3"/>
</dbReference>
<evidence type="ECO:0000256" key="3">
    <source>
        <dbReference type="ARBA" id="ARBA00022833"/>
    </source>
</evidence>
<evidence type="ECO:0000256" key="1">
    <source>
        <dbReference type="ARBA" id="ARBA00022723"/>
    </source>
</evidence>
<feature type="domain" description="C3H1-type" evidence="7">
    <location>
        <begin position="122"/>
        <end position="150"/>
    </location>
</feature>